<keyword evidence="2" id="KW-1185">Reference proteome</keyword>
<dbReference type="AlphaFoldDB" id="A0A8J7I8C4"/>
<sequence>TKPPPSGRGFNLSCAIQGFFAPLAGEALTFFGANFFPYSLLPTPHSRPEGGVNVQKVRYSQPYRVLSNFSVQAVATNEDIDNGCHVEITQLIIQERSWWSFALKAFGEDARLIDNLRTTASSIFNTYQGAKLLAANSYAYPHCLSLVCQ</sequence>
<evidence type="ECO:0000313" key="2">
    <source>
        <dbReference type="Proteomes" id="UP000662314"/>
    </source>
</evidence>
<organism evidence="1 2">
    <name type="scientific">Dendronalium phyllosphericum CENA369</name>
    <dbReference type="NCBI Taxonomy" id="1725256"/>
    <lineage>
        <taxon>Bacteria</taxon>
        <taxon>Bacillati</taxon>
        <taxon>Cyanobacteriota</taxon>
        <taxon>Cyanophyceae</taxon>
        <taxon>Nostocales</taxon>
        <taxon>Nostocaceae</taxon>
        <taxon>Dendronalium</taxon>
        <taxon>Dendronalium phyllosphericum</taxon>
    </lineage>
</organism>
<name>A0A8J7I8C4_9NOST</name>
<feature type="non-terminal residue" evidence="1">
    <location>
        <position position="1"/>
    </location>
</feature>
<gene>
    <name evidence="1" type="ORF">I8752_15230</name>
</gene>
<proteinExistence type="predicted"/>
<dbReference type="EMBL" id="JAECZA010000067">
    <property type="protein sequence ID" value="MBH8574347.1"/>
    <property type="molecule type" value="Genomic_DNA"/>
</dbReference>
<reference evidence="1 2" key="1">
    <citation type="journal article" date="2021" name="Int. J. Syst. Evol. Microbiol.">
        <title>Amazonocrinis nigriterrae gen. nov., sp. nov., Atlanticothrix silvestris gen. nov., sp. nov. and Dendronalium phyllosphericum gen. nov., sp. nov., nostocacean cyanobacteria from Brazilian environments.</title>
        <authorList>
            <person name="Alvarenga D.O."/>
            <person name="Andreote A.P.D."/>
            <person name="Branco L.H.Z."/>
            <person name="Delbaje E."/>
            <person name="Cruz R.B."/>
            <person name="Varani A.M."/>
            <person name="Fiore M.F."/>
        </authorList>
    </citation>
    <scope>NUCLEOTIDE SEQUENCE [LARGE SCALE GENOMIC DNA]</scope>
    <source>
        <strain evidence="1 2">CENA369</strain>
    </source>
</reference>
<comment type="caution">
    <text evidence="1">The sequence shown here is derived from an EMBL/GenBank/DDBJ whole genome shotgun (WGS) entry which is preliminary data.</text>
</comment>
<evidence type="ECO:0000313" key="1">
    <source>
        <dbReference type="EMBL" id="MBH8574347.1"/>
    </source>
</evidence>
<dbReference type="Proteomes" id="UP000662314">
    <property type="component" value="Unassembled WGS sequence"/>
</dbReference>
<accession>A0A8J7I8C4</accession>
<protein>
    <submittedName>
        <fullName evidence="1">Uncharacterized protein</fullName>
    </submittedName>
</protein>